<name>A0A401FWK4_9BACT</name>
<comment type="similarity">
    <text evidence="1">Belongs to the myoviridae tail sheath protein family.</text>
</comment>
<reference evidence="5" key="2">
    <citation type="submission" date="2019-01" db="EMBL/GenBank/DDBJ databases">
        <title>Genome sequence of Desulfonema ishimotonii strain Tokyo 01.</title>
        <authorList>
            <person name="Fukui M."/>
        </authorList>
    </citation>
    <scope>NUCLEOTIDE SEQUENCE [LARGE SCALE GENOMIC DNA]</scope>
    <source>
        <strain evidence="5">Tokyo 01</strain>
    </source>
</reference>
<dbReference type="InterPro" id="IPR020287">
    <property type="entry name" value="Tail_sheath_C"/>
</dbReference>
<gene>
    <name evidence="4" type="ORF">DENIS_2317</name>
</gene>
<comment type="caution">
    <text evidence="4">The sequence shown here is derived from an EMBL/GenBank/DDBJ whole genome shotgun (WGS) entry which is preliminary data.</text>
</comment>
<dbReference type="InterPro" id="IPR052042">
    <property type="entry name" value="Tail_sheath_structural"/>
</dbReference>
<evidence type="ECO:0000313" key="4">
    <source>
        <dbReference type="EMBL" id="GBC61357.1"/>
    </source>
</evidence>
<protein>
    <submittedName>
        <fullName evidence="4">Phage tail sheath protein</fullName>
    </submittedName>
</protein>
<dbReference type="Proteomes" id="UP000288096">
    <property type="component" value="Unassembled WGS sequence"/>
</dbReference>
<organism evidence="4 5">
    <name type="scientific">Desulfonema ishimotonii</name>
    <dbReference type="NCBI Taxonomy" id="45657"/>
    <lineage>
        <taxon>Bacteria</taxon>
        <taxon>Pseudomonadati</taxon>
        <taxon>Thermodesulfobacteriota</taxon>
        <taxon>Desulfobacteria</taxon>
        <taxon>Desulfobacterales</taxon>
        <taxon>Desulfococcaceae</taxon>
        <taxon>Desulfonema</taxon>
    </lineage>
</organism>
<keyword evidence="5" id="KW-1185">Reference proteome</keyword>
<evidence type="ECO:0000256" key="1">
    <source>
        <dbReference type="ARBA" id="ARBA00008005"/>
    </source>
</evidence>
<evidence type="ECO:0000313" key="5">
    <source>
        <dbReference type="Proteomes" id="UP000288096"/>
    </source>
</evidence>
<feature type="domain" description="Tail sheath protein subtilisin-like" evidence="2">
    <location>
        <begin position="94"/>
        <end position="248"/>
    </location>
</feature>
<dbReference type="PANTHER" id="PTHR35861">
    <property type="match status" value="1"/>
</dbReference>
<dbReference type="Pfam" id="PF17482">
    <property type="entry name" value="Phage_sheath_1C"/>
    <property type="match status" value="1"/>
</dbReference>
<accession>A0A401FWK4</accession>
<feature type="domain" description="Tail sheath protein C-terminal" evidence="3">
    <location>
        <begin position="251"/>
        <end position="346"/>
    </location>
</feature>
<evidence type="ECO:0000259" key="2">
    <source>
        <dbReference type="Pfam" id="PF04984"/>
    </source>
</evidence>
<reference evidence="5" key="1">
    <citation type="submission" date="2017-11" db="EMBL/GenBank/DDBJ databases">
        <authorList>
            <person name="Watanabe M."/>
            <person name="Kojima H."/>
        </authorList>
    </citation>
    <scope>NUCLEOTIDE SEQUENCE [LARGE SCALE GENOMIC DNA]</scope>
    <source>
        <strain evidence="5">Tokyo 01</strain>
    </source>
</reference>
<dbReference type="RefSeq" id="WP_166405046.1">
    <property type="nucleotide sequence ID" value="NZ_BEXT01000001.1"/>
</dbReference>
<sequence length="347" mass="37384">MAEVFGDIVIPGVYIEVKDEGLIRAGTVSISNVGMVGTAESGDDLDVSILTTFDDAQQTYGGISGGTLVRGLKLAFDNGARTIYAVKTPSGSVDDYEKGLNALLSRDVHLIVTPGASVTDILPSVKAHNEMAENSHRERISIVGCSKTVTDPDALQGLDDDDRTIIVAPGLLMRDGDALNEYSGSYTACAVAGLLSALPPHHSPTNKLLNIAGINRLYNYGELKALINARVLAIEKKSGYRIVKGITTNSGAWKQITTRRIVDYAKYGVRSGSQPYIGRLNNERVRKSLAATLDGFLAGMRQEEMLTEYSLEVSATRDDEIQGNCNVTMTLKPTFSIDYIKVTIYLG</sequence>
<dbReference type="AlphaFoldDB" id="A0A401FWK4"/>
<proteinExistence type="inferred from homology"/>
<evidence type="ECO:0000259" key="3">
    <source>
        <dbReference type="Pfam" id="PF17482"/>
    </source>
</evidence>
<dbReference type="EMBL" id="BEXT01000001">
    <property type="protein sequence ID" value="GBC61357.1"/>
    <property type="molecule type" value="Genomic_DNA"/>
</dbReference>
<dbReference type="InterPro" id="IPR035089">
    <property type="entry name" value="Phage_sheath_subtilisin"/>
</dbReference>
<dbReference type="Pfam" id="PF04984">
    <property type="entry name" value="Phage_sheath_1"/>
    <property type="match status" value="1"/>
</dbReference>
<dbReference type="PANTHER" id="PTHR35861:SF2">
    <property type="entry name" value="FELS-2 PROPHAGE PROTEIN"/>
    <property type="match status" value="1"/>
</dbReference>